<dbReference type="EMBL" id="NSJV01000277">
    <property type="protein sequence ID" value="PAU48232.1"/>
    <property type="molecule type" value="Genomic_DNA"/>
</dbReference>
<dbReference type="Gene3D" id="3.60.130.10">
    <property type="entry name" value="Clavaminate synthase-like"/>
    <property type="match status" value="1"/>
</dbReference>
<keyword evidence="4" id="KW-0045">Antibiotic biosynthesis</keyword>
<dbReference type="PANTHER" id="PTHR10696">
    <property type="entry name" value="GAMMA-BUTYROBETAINE HYDROXYLASE-RELATED"/>
    <property type="match status" value="1"/>
</dbReference>
<keyword evidence="3" id="KW-0408">Iron</keyword>
<dbReference type="InterPro" id="IPR003819">
    <property type="entry name" value="TauD/TfdA-like"/>
</dbReference>
<evidence type="ECO:0000313" key="7">
    <source>
        <dbReference type="Proteomes" id="UP000218944"/>
    </source>
</evidence>
<protein>
    <recommendedName>
        <fullName evidence="5">TauD/TfdA-like domain-containing protein</fullName>
    </recommendedName>
</protein>
<dbReference type="InterPro" id="IPR042098">
    <property type="entry name" value="TauD-like_sf"/>
</dbReference>
<organism evidence="6 7">
    <name type="scientific">Streptomyces albireticuli</name>
    <dbReference type="NCBI Taxonomy" id="1940"/>
    <lineage>
        <taxon>Bacteria</taxon>
        <taxon>Bacillati</taxon>
        <taxon>Actinomycetota</taxon>
        <taxon>Actinomycetes</taxon>
        <taxon>Kitasatosporales</taxon>
        <taxon>Streptomycetaceae</taxon>
        <taxon>Streptomyces</taxon>
    </lineage>
</organism>
<proteinExistence type="predicted"/>
<comment type="cofactor">
    <cofactor evidence="1">
        <name>Fe(2+)</name>
        <dbReference type="ChEBI" id="CHEBI:29033"/>
    </cofactor>
</comment>
<dbReference type="GO" id="GO:0016491">
    <property type="term" value="F:oxidoreductase activity"/>
    <property type="evidence" value="ECO:0007669"/>
    <property type="project" value="UniProtKB-KW"/>
</dbReference>
<dbReference type="AlphaFoldDB" id="A0A2A2DA94"/>
<keyword evidence="2" id="KW-0560">Oxidoreductase</keyword>
<dbReference type="Pfam" id="PF02668">
    <property type="entry name" value="TauD"/>
    <property type="match status" value="1"/>
</dbReference>
<accession>A0A2A2DA94</accession>
<dbReference type="PANTHER" id="PTHR10696:SF56">
    <property type="entry name" value="TAUD_TFDA-LIKE DOMAIN-CONTAINING PROTEIN"/>
    <property type="match status" value="1"/>
</dbReference>
<dbReference type="SUPFAM" id="SSF51197">
    <property type="entry name" value="Clavaminate synthase-like"/>
    <property type="match status" value="1"/>
</dbReference>
<dbReference type="Proteomes" id="UP000218944">
    <property type="component" value="Unassembled WGS sequence"/>
</dbReference>
<dbReference type="GO" id="GO:0017000">
    <property type="term" value="P:antibiotic biosynthetic process"/>
    <property type="evidence" value="ECO:0007669"/>
    <property type="project" value="UniProtKB-KW"/>
</dbReference>
<evidence type="ECO:0000256" key="1">
    <source>
        <dbReference type="ARBA" id="ARBA00001954"/>
    </source>
</evidence>
<gene>
    <name evidence="6" type="ORF">CK936_14325</name>
</gene>
<dbReference type="InterPro" id="IPR050411">
    <property type="entry name" value="AlphaKG_dependent_hydroxylases"/>
</dbReference>
<name>A0A2A2DA94_9ACTN</name>
<evidence type="ECO:0000256" key="3">
    <source>
        <dbReference type="ARBA" id="ARBA00023004"/>
    </source>
</evidence>
<feature type="domain" description="TauD/TfdA-like" evidence="5">
    <location>
        <begin position="15"/>
        <end position="233"/>
    </location>
</feature>
<evidence type="ECO:0000256" key="4">
    <source>
        <dbReference type="ARBA" id="ARBA00023194"/>
    </source>
</evidence>
<evidence type="ECO:0000256" key="2">
    <source>
        <dbReference type="ARBA" id="ARBA00023002"/>
    </source>
</evidence>
<reference evidence="6 7" key="1">
    <citation type="submission" date="2017-08" db="EMBL/GenBank/DDBJ databases">
        <title>Genome sequence of Streptomyces albireticuli NRRL B-1670.</title>
        <authorList>
            <person name="Graham D.E."/>
            <person name="Mahan K.M."/>
            <person name="Klingeman D.M."/>
            <person name="Hettich R.L."/>
            <person name="Parry R.J."/>
            <person name="Spain J.C."/>
        </authorList>
    </citation>
    <scope>NUCLEOTIDE SEQUENCE [LARGE SCALE GENOMIC DNA]</scope>
    <source>
        <strain evidence="6 7">NRRL B-1670</strain>
    </source>
</reference>
<comment type="caution">
    <text evidence="6">The sequence shown here is derived from an EMBL/GenBank/DDBJ whole genome shotgun (WGS) entry which is preliminary data.</text>
</comment>
<keyword evidence="7" id="KW-1185">Reference proteome</keyword>
<evidence type="ECO:0000259" key="5">
    <source>
        <dbReference type="Pfam" id="PF02668"/>
    </source>
</evidence>
<sequence length="264" mass="29042">MREAKPHTAHYVDVQSSRAEEAVHERLRVTGMVTLTGFTSRTVVREFASRIMDITPHRDSDPDGLTTLRDTRRHIHLAGYGGFGNGELAPHTERSGVPEPPRLMLLVCGTPAHNGGDCLLTDGRAVYTDIAARHREAIVALGKERTAFFGGGDGHATQVFTEHPDGRVSVRLRLDGLARFSPIVQSYLPDLRSALTTYQIRLPLDAGQGYLIDNGRWLHARESFTGSRLCWRVLGEPRFRLLRGFAPASRSATKPAASGRVVVS</sequence>
<dbReference type="RefSeq" id="WP_095581339.1">
    <property type="nucleotide sequence ID" value="NZ_JAJQQS010000010.1"/>
</dbReference>
<evidence type="ECO:0000313" key="6">
    <source>
        <dbReference type="EMBL" id="PAU48232.1"/>
    </source>
</evidence>